<evidence type="ECO:0000313" key="2">
    <source>
        <dbReference type="Proteomes" id="UP001333996"/>
    </source>
</evidence>
<evidence type="ECO:0000313" key="1">
    <source>
        <dbReference type="EMBL" id="MED7823486.1"/>
    </source>
</evidence>
<reference evidence="1" key="1">
    <citation type="submission" date="2024-01" db="EMBL/GenBank/DDBJ databases">
        <title>First draft genome sequence data of TA4-1, the type strain of Gram-positive actinobacterium Streptomyces chiangmaiensis.</title>
        <authorList>
            <person name="Yasawong M."/>
            <person name="Nantapong N."/>
        </authorList>
    </citation>
    <scope>NUCLEOTIDE SEQUENCE</scope>
    <source>
        <strain evidence="1">TA4-1</strain>
    </source>
</reference>
<accession>A0ABU7FHM2</accession>
<protein>
    <submittedName>
        <fullName evidence="1">Choice-of-anchor P family protein</fullName>
    </submittedName>
</protein>
<dbReference type="Proteomes" id="UP001333996">
    <property type="component" value="Unassembled WGS sequence"/>
</dbReference>
<name>A0ABU7FHM2_9ACTN</name>
<comment type="caution">
    <text evidence="1">The sequence shown here is derived from an EMBL/GenBank/DDBJ whole genome shotgun (WGS) entry which is preliminary data.</text>
</comment>
<proteinExistence type="predicted"/>
<keyword evidence="2" id="KW-1185">Reference proteome</keyword>
<gene>
    <name evidence="1" type="ORF">VXC91_16190</name>
</gene>
<dbReference type="EMBL" id="JAYWVC010000045">
    <property type="protein sequence ID" value="MED7823486.1"/>
    <property type="molecule type" value="Genomic_DNA"/>
</dbReference>
<organism evidence="1 2">
    <name type="scientific">Streptomyces chiangmaiensis</name>
    <dbReference type="NCBI Taxonomy" id="766497"/>
    <lineage>
        <taxon>Bacteria</taxon>
        <taxon>Bacillati</taxon>
        <taxon>Actinomycetota</taxon>
        <taxon>Actinomycetes</taxon>
        <taxon>Kitasatosporales</taxon>
        <taxon>Streptomycetaceae</taxon>
        <taxon>Streptomyces</taxon>
    </lineage>
</organism>
<dbReference type="RefSeq" id="WP_329507970.1">
    <property type="nucleotide sequence ID" value="NZ_BAAAYZ010000190.1"/>
</dbReference>
<dbReference type="NCBIfam" id="NF040603">
    <property type="entry name" value="choice_anch_P"/>
    <property type="match status" value="1"/>
</dbReference>
<sequence length="120" mass="11923">MRVTTSPTGSATCTVTLVDQPVTDSATVPLRASFAGDAGHLASDTSAQPLKVAGIPVTVSGDPNTEIPLVGGGRLIVNRQLSSTGADAGIEVNGVRLVPPADGGEAVLAPTDSAMRNCGE</sequence>